<proteinExistence type="predicted"/>
<accession>A0A3M7M855</accession>
<gene>
    <name evidence="1" type="ORF">GMOD_00000667</name>
</gene>
<organism evidence="1 2">
    <name type="scientific">Pyrenophora seminiperda CCB06</name>
    <dbReference type="NCBI Taxonomy" id="1302712"/>
    <lineage>
        <taxon>Eukaryota</taxon>
        <taxon>Fungi</taxon>
        <taxon>Dikarya</taxon>
        <taxon>Ascomycota</taxon>
        <taxon>Pezizomycotina</taxon>
        <taxon>Dothideomycetes</taxon>
        <taxon>Pleosporomycetidae</taxon>
        <taxon>Pleosporales</taxon>
        <taxon>Pleosporineae</taxon>
        <taxon>Pleosporaceae</taxon>
        <taxon>Pyrenophora</taxon>
    </lineage>
</organism>
<reference evidence="1 2" key="1">
    <citation type="journal article" date="2014" name="PLoS ONE">
        <title>De novo Genome Assembly of the Fungal Plant Pathogen Pyrenophora semeniperda.</title>
        <authorList>
            <person name="Soliai M.M."/>
            <person name="Meyer S.E."/>
            <person name="Udall J.A."/>
            <person name="Elzinga D.E."/>
            <person name="Hermansen R.A."/>
            <person name="Bodily P.M."/>
            <person name="Hart A.A."/>
            <person name="Coleman C.E."/>
        </authorList>
    </citation>
    <scope>NUCLEOTIDE SEQUENCE [LARGE SCALE GENOMIC DNA]</scope>
    <source>
        <strain evidence="1 2">CCB06</strain>
        <tissue evidence="1">Mycelium</tissue>
    </source>
</reference>
<dbReference type="EMBL" id="KE747824">
    <property type="protein sequence ID" value="RMZ70560.1"/>
    <property type="molecule type" value="Genomic_DNA"/>
</dbReference>
<name>A0A3M7M855_9PLEO</name>
<sequence>MLAFLKDSIVHPGETMAEVVAIISGLFSAGNALNTFAQQIRKWKRLSERLFDIREGLDFSQLALDRWQDKYDIQVQRPDLHTRGLFGKEGHDRIMATLGMINIITRAIEKDVKRARGVALKSQPTAPGRAGIHDTMNDERVNECLRRIQRSNKWSYKFFLSVMGKADELEVELKRLQYKITLLDQFSDFYFEREHPETFSKIKRLPGRRFVIKSGDNRMDTRPRDILDVVSAQKDAELLHRCSTSSQGNRLHIGLSVPRIHKRDFAFLITMGERSHEVLVHPKKIKNARGPYRVPTDLTTAASELVRERMSITYLIPSSSASAGFEVRHPPTSLLSDLEYKDALANLIRNQNAYLSSRTLYSQDQNAIASGIAQGCVRLIGSQWLTFLDCANVRWRRTKDGQWTCMLTATPGPPSTTRTLEQCHEANHRRWDERDLSQHIQIFRIGLVLAELALKAPISYIEYDSTTYTIRMYINDGQEVGAHEIASEVALKSNMLLANMVFFCLNALQDSRVMAERSIEGSYFEDVFKQAEELDKKGPESKQKSNGKRIDYAKVSWGWLCKEGKVVKTF</sequence>
<dbReference type="AlphaFoldDB" id="A0A3M7M855"/>
<dbReference type="Proteomes" id="UP000265663">
    <property type="component" value="Unassembled WGS sequence"/>
</dbReference>
<evidence type="ECO:0000313" key="1">
    <source>
        <dbReference type="EMBL" id="RMZ70560.1"/>
    </source>
</evidence>
<evidence type="ECO:0000313" key="2">
    <source>
        <dbReference type="Proteomes" id="UP000265663"/>
    </source>
</evidence>
<keyword evidence="2" id="KW-1185">Reference proteome</keyword>
<dbReference type="OrthoDB" id="5374070at2759"/>
<protein>
    <submittedName>
        <fullName evidence="1">Uncharacterized protein</fullName>
    </submittedName>
</protein>